<evidence type="ECO:0000313" key="2">
    <source>
        <dbReference type="EMBL" id="RIH85914.1"/>
    </source>
</evidence>
<dbReference type="AlphaFoldDB" id="A0A399EMH5"/>
<comment type="caution">
    <text evidence="2">The sequence shown here is derived from an EMBL/GenBank/DDBJ whole genome shotgun (WGS) entry which is preliminary data.</text>
</comment>
<dbReference type="InterPro" id="IPR011044">
    <property type="entry name" value="Quino_amine_DH_bsu"/>
</dbReference>
<name>A0A399EMH5_9DEIN</name>
<evidence type="ECO:0000313" key="3">
    <source>
        <dbReference type="Proteomes" id="UP000265715"/>
    </source>
</evidence>
<dbReference type="EMBL" id="QXDL01000052">
    <property type="protein sequence ID" value="RIH85914.1"/>
    <property type="molecule type" value="Genomic_DNA"/>
</dbReference>
<reference evidence="2 3" key="1">
    <citation type="submission" date="2018-08" db="EMBL/GenBank/DDBJ databases">
        <title>Meiothermus terrae DSM 26712 genome sequencing project.</title>
        <authorList>
            <person name="Da Costa M.S."/>
            <person name="Albuquerque L."/>
            <person name="Raposo P."/>
            <person name="Froufe H.J.C."/>
            <person name="Barroso C.S."/>
            <person name="Egas C."/>
        </authorList>
    </citation>
    <scope>NUCLEOTIDE SEQUENCE [LARGE SCALE GENOMIC DNA]</scope>
    <source>
        <strain evidence="2 3">DSM 26712</strain>
    </source>
</reference>
<dbReference type="Gene3D" id="2.130.10.10">
    <property type="entry name" value="YVTN repeat-like/Quinoprotein amine dehydrogenase"/>
    <property type="match status" value="2"/>
</dbReference>
<accession>A0A399EMH5</accession>
<evidence type="ECO:0000256" key="1">
    <source>
        <dbReference type="SAM" id="SignalP"/>
    </source>
</evidence>
<gene>
    <name evidence="2" type="ORF">Mterra_01577</name>
</gene>
<dbReference type="SUPFAM" id="SSF50969">
    <property type="entry name" value="YVTN repeat-like/Quinoprotein amine dehydrogenase"/>
    <property type="match status" value="1"/>
</dbReference>
<keyword evidence="1" id="KW-0732">Signal</keyword>
<feature type="chain" id="PRO_5017222877" description="PQQ-like domain protein" evidence="1">
    <location>
        <begin position="21"/>
        <end position="382"/>
    </location>
</feature>
<dbReference type="PANTHER" id="PTHR47197:SF3">
    <property type="entry name" value="DIHYDRO-HEME D1 DEHYDROGENASE"/>
    <property type="match status" value="1"/>
</dbReference>
<dbReference type="Proteomes" id="UP000265715">
    <property type="component" value="Unassembled WGS sequence"/>
</dbReference>
<evidence type="ECO:0008006" key="4">
    <source>
        <dbReference type="Google" id="ProtNLM"/>
    </source>
</evidence>
<protein>
    <recommendedName>
        <fullName evidence="4">PQQ-like domain protein</fullName>
    </recommendedName>
</protein>
<keyword evidence="3" id="KW-1185">Reference proteome</keyword>
<dbReference type="RefSeq" id="WP_147372597.1">
    <property type="nucleotide sequence ID" value="NZ_QXDL01000052.1"/>
</dbReference>
<sequence length="382" mass="40166">MKRWLFTTVAALALVGLAQQAPGAHPGRLVVADAKDGSLKVLDLETAQVVGTFSTPGPANVYPVTGTPYVFAVHREANRVSVVYSGLRLEDHGDHKDLLLEKPYVFATLNTGPKPTHYFNHGHHVAIFNDGDGTVAVFDTRKLGVVADFRDYATGAPDHGAPVVMGDALLSGSLNRGVVEVYTLAGRKVLEFPGCPRLHGEAVAGNTAAFGCDDGVLLLERRGNGFAARKLAEPAGSPANARVGTLVAHEAHPFFIGNFGQGLARLDARFTPYPLPANPVRFAFSADGRYLVVLTADGHLHVLEPADGRVLRSLGVVGPVAAGGEGAVRPSLAVGTGHAYVADPQKGVVLEVELANLQVRRSFEVGGTPGSLALVRLEGVRH</sequence>
<dbReference type="InterPro" id="IPR051200">
    <property type="entry name" value="Host-pathogen_enzymatic-act"/>
</dbReference>
<proteinExistence type="predicted"/>
<dbReference type="OrthoDB" id="24344at2"/>
<organism evidence="2 3">
    <name type="scientific">Calidithermus terrae</name>
    <dbReference type="NCBI Taxonomy" id="1408545"/>
    <lineage>
        <taxon>Bacteria</taxon>
        <taxon>Thermotogati</taxon>
        <taxon>Deinococcota</taxon>
        <taxon>Deinococci</taxon>
        <taxon>Thermales</taxon>
        <taxon>Thermaceae</taxon>
        <taxon>Calidithermus</taxon>
    </lineage>
</organism>
<dbReference type="InterPro" id="IPR015943">
    <property type="entry name" value="WD40/YVTN_repeat-like_dom_sf"/>
</dbReference>
<feature type="signal peptide" evidence="1">
    <location>
        <begin position="1"/>
        <end position="20"/>
    </location>
</feature>
<dbReference type="PANTHER" id="PTHR47197">
    <property type="entry name" value="PROTEIN NIRF"/>
    <property type="match status" value="1"/>
</dbReference>